<evidence type="ECO:0000313" key="1">
    <source>
        <dbReference type="EMBL" id="VDP06153.1"/>
    </source>
</evidence>
<dbReference type="EMBL" id="UZAK01015918">
    <property type="protein sequence ID" value="VDP06153.1"/>
    <property type="molecule type" value="Genomic_DNA"/>
</dbReference>
<accession>A0A183JVA9</accession>
<proteinExistence type="predicted"/>
<dbReference type="WBParaSite" id="SCUD_0000665301-mRNA-1">
    <property type="protein sequence ID" value="SCUD_0000665301-mRNA-1"/>
    <property type="gene ID" value="SCUD_0000665301"/>
</dbReference>
<dbReference type="Proteomes" id="UP000279833">
    <property type="component" value="Unassembled WGS sequence"/>
</dbReference>
<evidence type="ECO:0000313" key="2">
    <source>
        <dbReference type="Proteomes" id="UP000279833"/>
    </source>
</evidence>
<keyword evidence="2" id="KW-1185">Reference proteome</keyword>
<name>A0A183JVA9_9TREM</name>
<reference evidence="1 2" key="2">
    <citation type="submission" date="2018-11" db="EMBL/GenBank/DDBJ databases">
        <authorList>
            <consortium name="Pathogen Informatics"/>
        </authorList>
    </citation>
    <scope>NUCLEOTIDE SEQUENCE [LARGE SCALE GENOMIC DNA]</scope>
    <source>
        <strain evidence="1">Dakar</strain>
        <strain evidence="2">Dakar, Senegal</strain>
    </source>
</reference>
<organism evidence="3">
    <name type="scientific">Schistosoma curassoni</name>
    <dbReference type="NCBI Taxonomy" id="6186"/>
    <lineage>
        <taxon>Eukaryota</taxon>
        <taxon>Metazoa</taxon>
        <taxon>Spiralia</taxon>
        <taxon>Lophotrochozoa</taxon>
        <taxon>Platyhelminthes</taxon>
        <taxon>Trematoda</taxon>
        <taxon>Digenea</taxon>
        <taxon>Strigeidida</taxon>
        <taxon>Schistosomatoidea</taxon>
        <taxon>Schistosomatidae</taxon>
        <taxon>Schistosoma</taxon>
    </lineage>
</organism>
<gene>
    <name evidence="1" type="ORF">SCUD_LOCUS6653</name>
</gene>
<reference evidence="3" key="1">
    <citation type="submission" date="2016-06" db="UniProtKB">
        <authorList>
            <consortium name="WormBaseParasite"/>
        </authorList>
    </citation>
    <scope>IDENTIFICATION</scope>
</reference>
<sequence length="55" mass="6340">MLTSSVCLHIKAMPERVVKTPTTFVPIDEHHKPLEQNLENKITIALPKQFRILCE</sequence>
<evidence type="ECO:0000313" key="3">
    <source>
        <dbReference type="WBParaSite" id="SCUD_0000665301-mRNA-1"/>
    </source>
</evidence>
<dbReference type="AlphaFoldDB" id="A0A183JVA9"/>
<protein>
    <submittedName>
        <fullName evidence="1 3">Uncharacterized protein</fullName>
    </submittedName>
</protein>